<comment type="caution">
    <text evidence="1">The sequence shown here is derived from an EMBL/GenBank/DDBJ whole genome shotgun (WGS) entry which is preliminary data.</text>
</comment>
<organism evidence="1 2">
    <name type="scientific">Zancudomyces culisetae</name>
    <name type="common">Gut fungus</name>
    <name type="synonym">Smittium culisetae</name>
    <dbReference type="NCBI Taxonomy" id="1213189"/>
    <lineage>
        <taxon>Eukaryota</taxon>
        <taxon>Fungi</taxon>
        <taxon>Fungi incertae sedis</taxon>
        <taxon>Zoopagomycota</taxon>
        <taxon>Kickxellomycotina</taxon>
        <taxon>Harpellomycetes</taxon>
        <taxon>Harpellales</taxon>
        <taxon>Legeriomycetaceae</taxon>
        <taxon>Zancudomyces</taxon>
    </lineage>
</organism>
<dbReference type="EMBL" id="LSSK01001257">
    <property type="protein sequence ID" value="OMH80220.1"/>
    <property type="molecule type" value="Genomic_DNA"/>
</dbReference>
<keyword evidence="2" id="KW-1185">Reference proteome</keyword>
<accession>A0A1R1PGW9</accession>
<sequence>MINPVPNIVINSAITEKDMDPWFTIGPPPSAGSGCCLLANPILSLRVLSLMYYMDYPSTPIDFGEKDNFMNLLYSFNVTLDFLHQTSMANLSDKTYHQYESFKSSDLSAAKNKSTISGNGHAVNICKILEHHSWSTQNARTFVNSLLRLLFPEHEAVGYADDYSFD</sequence>
<reference evidence="2" key="1">
    <citation type="submission" date="2017-01" db="EMBL/GenBank/DDBJ databases">
        <authorList>
            <person name="Wang Y."/>
            <person name="White M."/>
            <person name="Kvist S."/>
            <person name="Moncalvo J.-M."/>
        </authorList>
    </citation>
    <scope>NUCLEOTIDE SEQUENCE [LARGE SCALE GENOMIC DNA]</scope>
    <source>
        <strain evidence="2">COL-18-3</strain>
    </source>
</reference>
<dbReference type="AlphaFoldDB" id="A0A1R1PGW9"/>
<dbReference type="Proteomes" id="UP000188320">
    <property type="component" value="Unassembled WGS sequence"/>
</dbReference>
<evidence type="ECO:0000313" key="1">
    <source>
        <dbReference type="EMBL" id="OMH80220.1"/>
    </source>
</evidence>
<evidence type="ECO:0000313" key="2">
    <source>
        <dbReference type="Proteomes" id="UP000188320"/>
    </source>
</evidence>
<proteinExistence type="predicted"/>
<name>A0A1R1PGW9_ZANCU</name>
<protein>
    <submittedName>
        <fullName evidence="1">Uncharacterized protein</fullName>
    </submittedName>
</protein>
<gene>
    <name evidence="1" type="ORF">AX774_g6352</name>
</gene>